<feature type="region of interest" description="Disordered" evidence="3">
    <location>
        <begin position="530"/>
        <end position="572"/>
    </location>
</feature>
<feature type="transmembrane region" description="Helical" evidence="4">
    <location>
        <begin position="412"/>
        <end position="432"/>
    </location>
</feature>
<reference evidence="5 6" key="1">
    <citation type="submission" date="2019-03" db="EMBL/GenBank/DDBJ databases">
        <title>Cellulosimicrobium funkei JCM14302 Assembly.</title>
        <authorList>
            <person name="Dou T."/>
        </authorList>
    </citation>
    <scope>NUCLEOTIDE SEQUENCE [LARGE SCALE GENOMIC DNA]</scope>
    <source>
        <strain evidence="5 6">JCM 14302</strain>
    </source>
</reference>
<feature type="transmembrane region" description="Helical" evidence="4">
    <location>
        <begin position="452"/>
        <end position="472"/>
    </location>
</feature>
<dbReference type="SUPFAM" id="SSF48452">
    <property type="entry name" value="TPR-like"/>
    <property type="match status" value="2"/>
</dbReference>
<evidence type="ECO:0000256" key="4">
    <source>
        <dbReference type="SAM" id="Phobius"/>
    </source>
</evidence>
<keyword evidence="2" id="KW-0802">TPR repeat</keyword>
<organism evidence="5 6">
    <name type="scientific">Cellulosimicrobium funkei</name>
    <dbReference type="NCBI Taxonomy" id="264251"/>
    <lineage>
        <taxon>Bacteria</taxon>
        <taxon>Bacillati</taxon>
        <taxon>Actinomycetota</taxon>
        <taxon>Actinomycetes</taxon>
        <taxon>Micrococcales</taxon>
        <taxon>Promicromonosporaceae</taxon>
        <taxon>Cellulosimicrobium</taxon>
    </lineage>
</organism>
<evidence type="ECO:0000256" key="3">
    <source>
        <dbReference type="SAM" id="MobiDB-lite"/>
    </source>
</evidence>
<dbReference type="Gene3D" id="1.25.40.10">
    <property type="entry name" value="Tetratricopeptide repeat domain"/>
    <property type="match status" value="1"/>
</dbReference>
<sequence length="572" mass="60568">MTTTVDPRAVGARVEMLVQMGRPERALDEVDEALAAVPDDPRLLLAAAWVRLHLQRSADALPLLEQVVAAQPAADGALYLLSVARQNTGDVPGARDAARRALELDPDDARYHLQLADALLSGRVRGADRRLARERIASALELAPEAPDRLAQAARLWSRLGDDDRARALVRQGLAVAPEHEDLLYLDAALALDASRSAQGYSGVLAMNPEHAEAGYLLHLSVWQQVLRLVEMPVLLVGAVALVVAFAMSDAHVGSVPVWGVVVLLWTGVTALRVLPVLLQVPRGLLRRTLRRTPFRGGTVVAIAVGWAGVLAGLALLYLVRDAVAVRWFLVGLGVVLALTTVTSAVLHAAMFTQARELGYLPAGTAGAVRIAALRASLRGAVVRRAVVLGIVAVVVGSIGPGAVAREDARPVAALAAVAYVLPLVVGMWAAWRVAARQRAVSDERPPVSTAAAVRAGLGGAVLVLATVLLLLAEAAALAALPVAPDEHDADGRYVQEERAPRDPGSAVQECTGRPAARLACLQENNRVRQEELQERMGELDVPTIDVPTFDVPDLPDIQVPDAPGSTEQHTP</sequence>
<keyword evidence="4" id="KW-0472">Membrane</keyword>
<dbReference type="PANTHER" id="PTHR44227">
    <property type="match status" value="1"/>
</dbReference>
<evidence type="ECO:0000256" key="1">
    <source>
        <dbReference type="ARBA" id="ARBA00022737"/>
    </source>
</evidence>
<accession>A0A4Y8R8Y2</accession>
<dbReference type="PANTHER" id="PTHR44227:SF3">
    <property type="entry name" value="PROTEIN O-MANNOSYL-TRANSFERASE TMTC4"/>
    <property type="match status" value="1"/>
</dbReference>
<feature type="transmembrane region" description="Helical" evidence="4">
    <location>
        <begin position="226"/>
        <end position="246"/>
    </location>
</feature>
<dbReference type="GO" id="GO:0030968">
    <property type="term" value="P:endoplasmic reticulum unfolded protein response"/>
    <property type="evidence" value="ECO:0007669"/>
    <property type="project" value="TreeGrafter"/>
</dbReference>
<evidence type="ECO:0000313" key="6">
    <source>
        <dbReference type="Proteomes" id="UP000298003"/>
    </source>
</evidence>
<keyword evidence="4" id="KW-1133">Transmembrane helix</keyword>
<dbReference type="InterPro" id="IPR011990">
    <property type="entry name" value="TPR-like_helical_dom_sf"/>
</dbReference>
<evidence type="ECO:0000313" key="5">
    <source>
        <dbReference type="EMBL" id="TFF17483.1"/>
    </source>
</evidence>
<feature type="transmembrane region" description="Helical" evidence="4">
    <location>
        <begin position="300"/>
        <end position="320"/>
    </location>
</feature>
<dbReference type="InterPro" id="IPR052346">
    <property type="entry name" value="O-mannosyl-transferase_TMTC"/>
</dbReference>
<keyword evidence="4" id="KW-0812">Transmembrane</keyword>
<keyword evidence="1" id="KW-0677">Repeat</keyword>
<dbReference type="Proteomes" id="UP000298003">
    <property type="component" value="Unassembled WGS sequence"/>
</dbReference>
<protein>
    <submittedName>
        <fullName evidence="5">Tetratricopeptide repeat protein</fullName>
    </submittedName>
</protein>
<dbReference type="GeneID" id="95683163"/>
<name>A0A4Y8R8Y2_9MICO</name>
<dbReference type="EMBL" id="SOZH01000001">
    <property type="protein sequence ID" value="TFF17483.1"/>
    <property type="molecule type" value="Genomic_DNA"/>
</dbReference>
<gene>
    <name evidence="5" type="ORF">E1O70_01490</name>
</gene>
<dbReference type="RefSeq" id="WP_061269371.1">
    <property type="nucleotide sequence ID" value="NZ_SOZH01000001.1"/>
</dbReference>
<feature type="compositionally biased region" description="Basic and acidic residues" evidence="3">
    <location>
        <begin position="530"/>
        <end position="539"/>
    </location>
</feature>
<dbReference type="GO" id="GO:0000030">
    <property type="term" value="F:mannosyltransferase activity"/>
    <property type="evidence" value="ECO:0007669"/>
    <property type="project" value="TreeGrafter"/>
</dbReference>
<keyword evidence="6" id="KW-1185">Reference proteome</keyword>
<feature type="transmembrane region" description="Helical" evidence="4">
    <location>
        <begin position="382"/>
        <end position="405"/>
    </location>
</feature>
<evidence type="ECO:0000256" key="2">
    <source>
        <dbReference type="ARBA" id="ARBA00022803"/>
    </source>
</evidence>
<proteinExistence type="predicted"/>
<feature type="transmembrane region" description="Helical" evidence="4">
    <location>
        <begin position="326"/>
        <end position="346"/>
    </location>
</feature>
<dbReference type="Pfam" id="PF14559">
    <property type="entry name" value="TPR_19"/>
    <property type="match status" value="1"/>
</dbReference>
<dbReference type="AlphaFoldDB" id="A0A4Y8R8Y2"/>
<feature type="transmembrane region" description="Helical" evidence="4">
    <location>
        <begin position="258"/>
        <end position="279"/>
    </location>
</feature>
<comment type="caution">
    <text evidence="5">The sequence shown here is derived from an EMBL/GenBank/DDBJ whole genome shotgun (WGS) entry which is preliminary data.</text>
</comment>
<dbReference type="GO" id="GO:0035269">
    <property type="term" value="P:protein O-linked glycosylation via mannose"/>
    <property type="evidence" value="ECO:0007669"/>
    <property type="project" value="TreeGrafter"/>
</dbReference>